<dbReference type="EMBL" id="CATNWA010010447">
    <property type="protein sequence ID" value="CAI9559913.1"/>
    <property type="molecule type" value="Genomic_DNA"/>
</dbReference>
<proteinExistence type="predicted"/>
<protein>
    <submittedName>
        <fullName evidence="2">Uncharacterized protein</fullName>
    </submittedName>
</protein>
<evidence type="ECO:0000313" key="2">
    <source>
        <dbReference type="EMBL" id="CAI9559913.1"/>
    </source>
</evidence>
<dbReference type="Proteomes" id="UP001162483">
    <property type="component" value="Unassembled WGS sequence"/>
</dbReference>
<evidence type="ECO:0000313" key="3">
    <source>
        <dbReference type="Proteomes" id="UP001162483"/>
    </source>
</evidence>
<sequence>MRGVRSAPGDTDRTGVTPDTLHKKVSCKESRRSPQDGSDLRIEHNGSESDPLCSIRRSNPFCGDRQRGCHQVLPHRVTPTL</sequence>
<feature type="compositionally biased region" description="Basic and acidic residues" evidence="1">
    <location>
        <begin position="20"/>
        <end position="47"/>
    </location>
</feature>
<organism evidence="2 3">
    <name type="scientific">Staurois parvus</name>
    <dbReference type="NCBI Taxonomy" id="386267"/>
    <lineage>
        <taxon>Eukaryota</taxon>
        <taxon>Metazoa</taxon>
        <taxon>Chordata</taxon>
        <taxon>Craniata</taxon>
        <taxon>Vertebrata</taxon>
        <taxon>Euteleostomi</taxon>
        <taxon>Amphibia</taxon>
        <taxon>Batrachia</taxon>
        <taxon>Anura</taxon>
        <taxon>Neobatrachia</taxon>
        <taxon>Ranoidea</taxon>
        <taxon>Ranidae</taxon>
        <taxon>Staurois</taxon>
    </lineage>
</organism>
<feature type="region of interest" description="Disordered" evidence="1">
    <location>
        <begin position="1"/>
        <end position="54"/>
    </location>
</feature>
<evidence type="ECO:0000256" key="1">
    <source>
        <dbReference type="SAM" id="MobiDB-lite"/>
    </source>
</evidence>
<feature type="non-terminal residue" evidence="2">
    <location>
        <position position="81"/>
    </location>
</feature>
<comment type="caution">
    <text evidence="2">The sequence shown here is derived from an EMBL/GenBank/DDBJ whole genome shotgun (WGS) entry which is preliminary data.</text>
</comment>
<reference evidence="2" key="1">
    <citation type="submission" date="2023-05" db="EMBL/GenBank/DDBJ databases">
        <authorList>
            <person name="Stuckert A."/>
        </authorList>
    </citation>
    <scope>NUCLEOTIDE SEQUENCE</scope>
</reference>
<name>A0ABN9CIE8_9NEOB</name>
<accession>A0ABN9CIE8</accession>
<gene>
    <name evidence="2" type="ORF">SPARVUS_LOCUS5156981</name>
</gene>
<keyword evidence="3" id="KW-1185">Reference proteome</keyword>